<feature type="transmembrane region" description="Helical" evidence="1">
    <location>
        <begin position="78"/>
        <end position="98"/>
    </location>
</feature>
<keyword evidence="1" id="KW-0812">Transmembrane</keyword>
<feature type="transmembrane region" description="Helical" evidence="1">
    <location>
        <begin position="45"/>
        <end position="66"/>
    </location>
</feature>
<evidence type="ECO:0000256" key="1">
    <source>
        <dbReference type="SAM" id="Phobius"/>
    </source>
</evidence>
<protein>
    <submittedName>
        <fullName evidence="2">Uncharacterized protein</fullName>
    </submittedName>
</protein>
<sequence>MEGLALASAVVEQLAPTAARGSRHQAGRHPAFVPVAAPSIHVRVAVTWVSIFPLVTLGMTVMALLGPTAAAWPTWLRALMLTGVVVPTAVYLVVPRVLALSVRWMTWRFRRNRPPYA</sequence>
<dbReference type="AlphaFoldDB" id="A0A1H5DTI3"/>
<reference evidence="3" key="1">
    <citation type="submission" date="2016-10" db="EMBL/GenBank/DDBJ databases">
        <authorList>
            <person name="Varghese N."/>
        </authorList>
    </citation>
    <scope>NUCLEOTIDE SEQUENCE [LARGE SCALE GENOMIC DNA]</scope>
    <source>
        <strain evidence="3">DSM 44719</strain>
    </source>
</reference>
<evidence type="ECO:0000313" key="2">
    <source>
        <dbReference type="EMBL" id="SED82157.1"/>
    </source>
</evidence>
<evidence type="ECO:0000313" key="3">
    <source>
        <dbReference type="Proteomes" id="UP000183407"/>
    </source>
</evidence>
<dbReference type="EMBL" id="FNTL01000004">
    <property type="protein sequence ID" value="SED82157.1"/>
    <property type="molecule type" value="Genomic_DNA"/>
</dbReference>
<dbReference type="Proteomes" id="UP000183407">
    <property type="component" value="Unassembled WGS sequence"/>
</dbReference>
<organism evidence="2 3">
    <name type="scientific">Rhodococcus jostii</name>
    <dbReference type="NCBI Taxonomy" id="132919"/>
    <lineage>
        <taxon>Bacteria</taxon>
        <taxon>Bacillati</taxon>
        <taxon>Actinomycetota</taxon>
        <taxon>Actinomycetes</taxon>
        <taxon>Mycobacteriales</taxon>
        <taxon>Nocardiaceae</taxon>
        <taxon>Rhodococcus</taxon>
    </lineage>
</organism>
<accession>A0A1H5DTI3</accession>
<keyword evidence="1" id="KW-1133">Transmembrane helix</keyword>
<proteinExistence type="predicted"/>
<dbReference type="OrthoDB" id="4571002at2"/>
<gene>
    <name evidence="2" type="ORF">SAMN04490220_5672</name>
</gene>
<dbReference type="RefSeq" id="WP_073361569.1">
    <property type="nucleotide sequence ID" value="NZ_FNTL01000004.1"/>
</dbReference>
<keyword evidence="1" id="KW-0472">Membrane</keyword>
<name>A0A1H5DTI3_RHOJO</name>